<dbReference type="KEGG" id="serw:FY030_12280"/>
<dbReference type="Pfam" id="PF00507">
    <property type="entry name" value="Oxidored_q4"/>
    <property type="match status" value="1"/>
</dbReference>
<comment type="function">
    <text evidence="7">NDH-1 shuttles electrons from NADH, via FMN and iron-sulfur (Fe-S) centers, to quinones in the respiratory chain.</text>
</comment>
<dbReference type="Proteomes" id="UP000326546">
    <property type="component" value="Chromosome"/>
</dbReference>
<keyword evidence="7" id="KW-0874">Quinone</keyword>
<sequence length="118" mass="12928">MREYLVVALTLLAGIALVAAAMGARRVLAPADPSPAKLTTYESGVDPVGSGWEQGSVRYVVFALLYVIFAVDAVYLFPWALVIRTELGLASLVEMAIFIGVLVVALLHVWRRGLLRWW</sequence>
<protein>
    <recommendedName>
        <fullName evidence="7">NADH-quinone oxidoreductase subunit</fullName>
        <ecNumber evidence="7">7.1.1.-</ecNumber>
    </recommendedName>
</protein>
<keyword evidence="4 7" id="KW-0812">Transmembrane</keyword>
<dbReference type="GO" id="GO:0008137">
    <property type="term" value="F:NADH dehydrogenase (ubiquinone) activity"/>
    <property type="evidence" value="ECO:0007669"/>
    <property type="project" value="InterPro"/>
</dbReference>
<gene>
    <name evidence="9" type="ORF">FY030_12280</name>
</gene>
<accession>A0A5J6V5W9</accession>
<evidence type="ECO:0000256" key="8">
    <source>
        <dbReference type="SAM" id="Phobius"/>
    </source>
</evidence>
<evidence type="ECO:0000313" key="9">
    <source>
        <dbReference type="EMBL" id="QFG69380.1"/>
    </source>
</evidence>
<name>A0A5J6V5W9_9MICO</name>
<evidence type="ECO:0000256" key="3">
    <source>
        <dbReference type="ARBA" id="ARBA00022448"/>
    </source>
</evidence>
<evidence type="ECO:0000256" key="2">
    <source>
        <dbReference type="ARBA" id="ARBA00008472"/>
    </source>
</evidence>
<dbReference type="InterPro" id="IPR038430">
    <property type="entry name" value="NDAH_ubi_oxred_su3_sf"/>
</dbReference>
<dbReference type="Gene3D" id="1.20.58.1610">
    <property type="entry name" value="NADH:ubiquinone/plastoquinone oxidoreductase, chain 3"/>
    <property type="match status" value="1"/>
</dbReference>
<dbReference type="PANTHER" id="PTHR11058">
    <property type="entry name" value="NADH-UBIQUINONE OXIDOREDUCTASE CHAIN 3"/>
    <property type="match status" value="1"/>
</dbReference>
<dbReference type="EMBL" id="CP044427">
    <property type="protein sequence ID" value="QFG69380.1"/>
    <property type="molecule type" value="Genomic_DNA"/>
</dbReference>
<evidence type="ECO:0000256" key="4">
    <source>
        <dbReference type="ARBA" id="ARBA00022692"/>
    </source>
</evidence>
<feature type="transmembrane region" description="Helical" evidence="8">
    <location>
        <begin position="89"/>
        <end position="110"/>
    </location>
</feature>
<evidence type="ECO:0000256" key="1">
    <source>
        <dbReference type="ARBA" id="ARBA00004370"/>
    </source>
</evidence>
<feature type="transmembrane region" description="Helical" evidence="8">
    <location>
        <begin position="59"/>
        <end position="82"/>
    </location>
</feature>
<reference evidence="9 10" key="1">
    <citation type="submission" date="2019-09" db="EMBL/GenBank/DDBJ databases">
        <title>Serinicoccus pratensis sp. nov., isolated from meadow soil.</title>
        <authorList>
            <person name="Zhang W."/>
        </authorList>
    </citation>
    <scope>NUCLEOTIDE SEQUENCE [LARGE SCALE GENOMIC DNA]</scope>
    <source>
        <strain evidence="9 10">W204</strain>
    </source>
</reference>
<proteinExistence type="inferred from homology"/>
<comment type="similarity">
    <text evidence="2 7">Belongs to the complex I subunit 3 family.</text>
</comment>
<keyword evidence="6 8" id="KW-0472">Membrane</keyword>
<dbReference type="InterPro" id="IPR000440">
    <property type="entry name" value="NADH_UbQ/plastoQ_OxRdtase_su3"/>
</dbReference>
<evidence type="ECO:0000313" key="10">
    <source>
        <dbReference type="Proteomes" id="UP000326546"/>
    </source>
</evidence>
<keyword evidence="10" id="KW-1185">Reference proteome</keyword>
<comment type="subcellular location">
    <subcellularLocation>
        <location evidence="7">Cell membrane</location>
        <topology evidence="7">Multi-pass membrane protein</topology>
    </subcellularLocation>
    <subcellularLocation>
        <location evidence="1">Membrane</location>
    </subcellularLocation>
</comment>
<dbReference type="PANTHER" id="PTHR11058:SF9">
    <property type="entry name" value="NADH-UBIQUINONE OXIDOREDUCTASE CHAIN 3"/>
    <property type="match status" value="1"/>
</dbReference>
<dbReference type="GO" id="GO:0030964">
    <property type="term" value="C:NADH dehydrogenase complex"/>
    <property type="evidence" value="ECO:0007669"/>
    <property type="project" value="TreeGrafter"/>
</dbReference>
<keyword evidence="7" id="KW-0520">NAD</keyword>
<comment type="catalytic activity">
    <reaction evidence="7">
        <text>a quinone + NADH + 5 H(+)(in) = a quinol + NAD(+) + 4 H(+)(out)</text>
        <dbReference type="Rhea" id="RHEA:57888"/>
        <dbReference type="ChEBI" id="CHEBI:15378"/>
        <dbReference type="ChEBI" id="CHEBI:24646"/>
        <dbReference type="ChEBI" id="CHEBI:57540"/>
        <dbReference type="ChEBI" id="CHEBI:57945"/>
        <dbReference type="ChEBI" id="CHEBI:132124"/>
    </reaction>
</comment>
<dbReference type="RefSeq" id="WP_158061754.1">
    <property type="nucleotide sequence ID" value="NZ_CP044427.1"/>
</dbReference>
<organism evidence="9 10">
    <name type="scientific">Ornithinimicrobium pratense</name>
    <dbReference type="NCBI Taxonomy" id="2593973"/>
    <lineage>
        <taxon>Bacteria</taxon>
        <taxon>Bacillati</taxon>
        <taxon>Actinomycetota</taxon>
        <taxon>Actinomycetes</taxon>
        <taxon>Micrococcales</taxon>
        <taxon>Ornithinimicrobiaceae</taxon>
        <taxon>Ornithinimicrobium</taxon>
    </lineage>
</organism>
<keyword evidence="5 8" id="KW-1133">Transmembrane helix</keyword>
<evidence type="ECO:0000256" key="7">
    <source>
        <dbReference type="RuleBase" id="RU003639"/>
    </source>
</evidence>
<dbReference type="OrthoDB" id="3747048at2"/>
<dbReference type="AlphaFoldDB" id="A0A5J6V5W9"/>
<dbReference type="GO" id="GO:0048038">
    <property type="term" value="F:quinone binding"/>
    <property type="evidence" value="ECO:0007669"/>
    <property type="project" value="UniProtKB-KW"/>
</dbReference>
<dbReference type="GO" id="GO:0005886">
    <property type="term" value="C:plasma membrane"/>
    <property type="evidence" value="ECO:0007669"/>
    <property type="project" value="UniProtKB-SubCell"/>
</dbReference>
<keyword evidence="3" id="KW-0813">Transport</keyword>
<evidence type="ECO:0000256" key="5">
    <source>
        <dbReference type="ARBA" id="ARBA00022989"/>
    </source>
</evidence>
<evidence type="ECO:0000256" key="6">
    <source>
        <dbReference type="ARBA" id="ARBA00023136"/>
    </source>
</evidence>
<dbReference type="EC" id="7.1.1.-" evidence="7"/>